<keyword evidence="2" id="KW-0812">Transmembrane</keyword>
<dbReference type="RefSeq" id="WP_134642313.1">
    <property type="nucleotide sequence ID" value="NZ_SOHM01000039.1"/>
</dbReference>
<dbReference type="EMBL" id="SOHM01000039">
    <property type="protein sequence ID" value="TFD85000.1"/>
    <property type="molecule type" value="Genomic_DNA"/>
</dbReference>
<evidence type="ECO:0000256" key="1">
    <source>
        <dbReference type="SAM" id="MobiDB-lite"/>
    </source>
</evidence>
<accession>A0A4R9BIP9</accession>
<dbReference type="Proteomes" id="UP000298468">
    <property type="component" value="Unassembled WGS sequence"/>
</dbReference>
<evidence type="ECO:0000313" key="3">
    <source>
        <dbReference type="EMBL" id="TFD85000.1"/>
    </source>
</evidence>
<keyword evidence="2" id="KW-0472">Membrane</keyword>
<evidence type="ECO:0000256" key="2">
    <source>
        <dbReference type="SAM" id="Phobius"/>
    </source>
</evidence>
<proteinExistence type="predicted"/>
<comment type="caution">
    <text evidence="3">The sequence shown here is derived from an EMBL/GenBank/DDBJ whole genome shotgun (WGS) entry which is preliminary data.</text>
</comment>
<feature type="transmembrane region" description="Helical" evidence="2">
    <location>
        <begin position="6"/>
        <end position="24"/>
    </location>
</feature>
<reference evidence="3 4" key="1">
    <citation type="submission" date="2019-03" db="EMBL/GenBank/DDBJ databases">
        <title>Genomics of glacier-inhabiting Cryobacterium strains.</title>
        <authorList>
            <person name="Liu Q."/>
            <person name="Xin Y.-H."/>
        </authorList>
    </citation>
    <scope>NUCLEOTIDE SEQUENCE [LARGE SCALE GENOMIC DNA]</scope>
    <source>
        <strain evidence="3 4">Sr59</strain>
    </source>
</reference>
<organism evidence="3 4">
    <name type="scientific">Cryobacterium lactosi</name>
    <dbReference type="NCBI Taxonomy" id="1259202"/>
    <lineage>
        <taxon>Bacteria</taxon>
        <taxon>Bacillati</taxon>
        <taxon>Actinomycetota</taxon>
        <taxon>Actinomycetes</taxon>
        <taxon>Micrococcales</taxon>
        <taxon>Microbacteriaceae</taxon>
        <taxon>Cryobacterium</taxon>
    </lineage>
</organism>
<feature type="region of interest" description="Disordered" evidence="1">
    <location>
        <begin position="116"/>
        <end position="138"/>
    </location>
</feature>
<dbReference type="AlphaFoldDB" id="A0A4R9BIP9"/>
<keyword evidence="4" id="KW-1185">Reference proteome</keyword>
<protein>
    <submittedName>
        <fullName evidence="3">Uncharacterized protein</fullName>
    </submittedName>
</protein>
<keyword evidence="2" id="KW-1133">Transmembrane helix</keyword>
<name>A0A4R9BIP9_9MICO</name>
<feature type="compositionally biased region" description="Pro residues" evidence="1">
    <location>
        <begin position="128"/>
        <end position="138"/>
    </location>
</feature>
<sequence length="138" mass="16137">MEWWGWVAWALSVSAGAYGAWRSWRTDRSLKLLGKKWEFVPDGEHRDMYLLANRMPRTTRYVEVTGPMGKIIDRYPKTDRLDLGPNEEATFYIFTSYDNEPGPMVVTWSHRRNGQGKRRTWRGHLPSPVAPPPFQRGK</sequence>
<gene>
    <name evidence="3" type="ORF">E3T61_18445</name>
</gene>
<evidence type="ECO:0000313" key="4">
    <source>
        <dbReference type="Proteomes" id="UP000298468"/>
    </source>
</evidence>